<comment type="caution">
    <text evidence="1">The sequence shown here is derived from an EMBL/GenBank/DDBJ whole genome shotgun (WGS) entry which is preliminary data.</text>
</comment>
<organism evidence="1 2">
    <name type="scientific">Calycina marina</name>
    <dbReference type="NCBI Taxonomy" id="1763456"/>
    <lineage>
        <taxon>Eukaryota</taxon>
        <taxon>Fungi</taxon>
        <taxon>Dikarya</taxon>
        <taxon>Ascomycota</taxon>
        <taxon>Pezizomycotina</taxon>
        <taxon>Leotiomycetes</taxon>
        <taxon>Helotiales</taxon>
        <taxon>Pezizellaceae</taxon>
        <taxon>Calycina</taxon>
    </lineage>
</organism>
<proteinExistence type="predicted"/>
<dbReference type="AlphaFoldDB" id="A0A9P7Z8F1"/>
<dbReference type="EMBL" id="MU253772">
    <property type="protein sequence ID" value="KAG9247429.1"/>
    <property type="molecule type" value="Genomic_DNA"/>
</dbReference>
<dbReference type="Proteomes" id="UP000887226">
    <property type="component" value="Unassembled WGS sequence"/>
</dbReference>
<protein>
    <submittedName>
        <fullName evidence="1">Uncharacterized protein</fullName>
    </submittedName>
</protein>
<reference evidence="1" key="1">
    <citation type="journal article" date="2021" name="IMA Fungus">
        <title>Genomic characterization of three marine fungi, including Emericellopsis atlantica sp. nov. with signatures of a generalist lifestyle and marine biomass degradation.</title>
        <authorList>
            <person name="Hagestad O.C."/>
            <person name="Hou L."/>
            <person name="Andersen J.H."/>
            <person name="Hansen E.H."/>
            <person name="Altermark B."/>
            <person name="Li C."/>
            <person name="Kuhnert E."/>
            <person name="Cox R.J."/>
            <person name="Crous P.W."/>
            <person name="Spatafora J.W."/>
            <person name="Lail K."/>
            <person name="Amirebrahimi M."/>
            <person name="Lipzen A."/>
            <person name="Pangilinan J."/>
            <person name="Andreopoulos W."/>
            <person name="Hayes R.D."/>
            <person name="Ng V."/>
            <person name="Grigoriev I.V."/>
            <person name="Jackson S.A."/>
            <person name="Sutton T.D.S."/>
            <person name="Dobson A.D.W."/>
            <person name="Rama T."/>
        </authorList>
    </citation>
    <scope>NUCLEOTIDE SEQUENCE</scope>
    <source>
        <strain evidence="1">TRa3180A</strain>
    </source>
</reference>
<accession>A0A9P7Z8F1</accession>
<keyword evidence="2" id="KW-1185">Reference proteome</keyword>
<evidence type="ECO:0000313" key="1">
    <source>
        <dbReference type="EMBL" id="KAG9247429.1"/>
    </source>
</evidence>
<name>A0A9P7Z8F1_9HELO</name>
<gene>
    <name evidence="1" type="ORF">BJ878DRAFT_181937</name>
</gene>
<sequence>MYPFSDNSPLLIPSIRASVANAASLGDRATAPTVSRLVEVRQHPSAVTIQIRLQAVTSLSGCTTSPLHSVTIPMSAKPTETRTALPVKEPRGLQIHGIGVSGSREFAQPDLGMECLSRGDKSTSSSTKSRCGLYLLIPLVPSGSSTAIYLFSCPTEELATISFFYVLYKPMGHLNTTKLDSGVRFTNSIARLSVCNGTR</sequence>
<evidence type="ECO:0000313" key="2">
    <source>
        <dbReference type="Proteomes" id="UP000887226"/>
    </source>
</evidence>